<dbReference type="AlphaFoldDB" id="A0A9N9I2P8"/>
<keyword evidence="2" id="KW-1185">Reference proteome</keyword>
<organism evidence="1 2">
    <name type="scientific">Racocetra fulgida</name>
    <dbReference type="NCBI Taxonomy" id="60492"/>
    <lineage>
        <taxon>Eukaryota</taxon>
        <taxon>Fungi</taxon>
        <taxon>Fungi incertae sedis</taxon>
        <taxon>Mucoromycota</taxon>
        <taxon>Glomeromycotina</taxon>
        <taxon>Glomeromycetes</taxon>
        <taxon>Diversisporales</taxon>
        <taxon>Gigasporaceae</taxon>
        <taxon>Racocetra</taxon>
    </lineage>
</organism>
<dbReference type="Proteomes" id="UP000789396">
    <property type="component" value="Unassembled WGS sequence"/>
</dbReference>
<sequence>LFAFDNATSHATFSPDALIANRMNLSPAGKQKKMRKTSYFCERQKYEQDIVFPSDYHILKLCGEAKRLREVIMERELWPEED</sequence>
<evidence type="ECO:0000313" key="2">
    <source>
        <dbReference type="Proteomes" id="UP000789396"/>
    </source>
</evidence>
<proteinExistence type="predicted"/>
<accession>A0A9N9I2P8</accession>
<feature type="non-terminal residue" evidence="1">
    <location>
        <position position="1"/>
    </location>
</feature>
<dbReference type="PANTHER" id="PTHR35871:SF1">
    <property type="entry name" value="CXC1-LIKE CYSTEINE CLUSTER ASSOCIATED WITH KDZ TRANSPOSASES DOMAIN-CONTAINING PROTEIN"/>
    <property type="match status" value="1"/>
</dbReference>
<protein>
    <submittedName>
        <fullName evidence="1">1711_t:CDS:1</fullName>
    </submittedName>
</protein>
<name>A0A9N9I2P8_9GLOM</name>
<dbReference type="EMBL" id="CAJVPZ010024074">
    <property type="protein sequence ID" value="CAG8717886.1"/>
    <property type="molecule type" value="Genomic_DNA"/>
</dbReference>
<dbReference type="PANTHER" id="PTHR35871">
    <property type="entry name" value="EXPRESSED PROTEIN"/>
    <property type="match status" value="1"/>
</dbReference>
<comment type="caution">
    <text evidence="1">The sequence shown here is derived from an EMBL/GenBank/DDBJ whole genome shotgun (WGS) entry which is preliminary data.</text>
</comment>
<reference evidence="1" key="1">
    <citation type="submission" date="2021-06" db="EMBL/GenBank/DDBJ databases">
        <authorList>
            <person name="Kallberg Y."/>
            <person name="Tangrot J."/>
            <person name="Rosling A."/>
        </authorList>
    </citation>
    <scope>NUCLEOTIDE SEQUENCE</scope>
    <source>
        <strain evidence="1">IN212</strain>
    </source>
</reference>
<dbReference type="OrthoDB" id="2418316at2759"/>
<gene>
    <name evidence="1" type="ORF">RFULGI_LOCUS11262</name>
</gene>
<evidence type="ECO:0000313" key="1">
    <source>
        <dbReference type="EMBL" id="CAG8717886.1"/>
    </source>
</evidence>